<dbReference type="PROSITE" id="PS00154">
    <property type="entry name" value="ATPASE_E1_E2"/>
    <property type="match status" value="1"/>
</dbReference>
<evidence type="ECO:0000256" key="3">
    <source>
        <dbReference type="ARBA" id="ARBA00012790"/>
    </source>
</evidence>
<evidence type="ECO:0000256" key="2">
    <source>
        <dbReference type="ARBA" id="ARBA00005675"/>
    </source>
</evidence>
<dbReference type="SFLD" id="SFLDG00002">
    <property type="entry name" value="C1.7:_P-type_atpase_like"/>
    <property type="match status" value="1"/>
</dbReference>
<feature type="transmembrane region" description="Helical" evidence="14">
    <location>
        <begin position="286"/>
        <end position="308"/>
    </location>
</feature>
<comment type="subcellular location">
    <subcellularLocation>
        <location evidence="1">Cell membrane</location>
        <topology evidence="1">Multi-pass membrane protein</topology>
    </subcellularLocation>
</comment>
<evidence type="ECO:0000256" key="13">
    <source>
        <dbReference type="ARBA" id="ARBA00048694"/>
    </source>
</evidence>
<evidence type="ECO:0000256" key="5">
    <source>
        <dbReference type="ARBA" id="ARBA00022568"/>
    </source>
</evidence>
<evidence type="ECO:0000313" key="16">
    <source>
        <dbReference type="EMBL" id="HIR48312.1"/>
    </source>
</evidence>
<sequence length="862" mass="90739">MGGGRTVEWQNKTAAECLRGLGSDGKKGLSHAEAARRLKETGTNELAGPRRKGLLARFFAQLSDFMVLVLLAAAAVSFLASRIEGTGDYVDSIIILAIVVLNAVTGMIQESRAEHAMEALKKLSSPRARVIRSGREETVDAAQLVPGDLVRLRAGDIAPADLRLIESNGLSAGESALTGESLPAAKDAGVVLPEKTPLGDRKNMVFSPSEITAGNGLGVVTATGMRTEVGRIAGMIASQEPPKTPLQKRLAQTGRWLGAGALAICALIFLIGLLEHTPPLDMFLLSISLAVAAIPEGLPAVVTIVLAVGVRRMAAKKSIVRRMPAVETLGSASVICSDKTGTLTENRMTVRTVAGASGEVAAHSQEGKRILSLACLCSNCTGGAGSYRGEPTETALAAACPEEKSELERRWPRVHEIPFSSSRKRMTTVHRCPGGGYRIICKGAPDVLARYCVGSCSGFLAKNESMASSGLRVIGVAFRDTDALPTEREMEQNLTFVGLAGLSDPPRAGVKEAVAQCRAAGIRPVMITGDHAATASAIARELGILRRDGKALTGQELDALSDADLKRAVRTCDVFARVSPEHKVRIVRAFQANGEVAAMTGDGINDAPALRAADIGCAMGKSGTEVAKGAADMVLADDNFTTIVAAVREGRGVYANIRRTVHFLLSCNIGEILTVFVGFLIGLPSPLLAIQLLWVNLVTDSVPALALGVEPIEPGVMQRPPVKRGESLFSGGMGWRIAIEGCLIGAFTLAAYSVGRVFFDPDPMNPVIGRTMAFAVLSLAQIAHTFNMRGGPLFSPARRGSRLLPAALFCIFLQCSVLLVPPLAALFDAALLTPAAWGAVAAFSLAPAVLVRLQMLINRRHG</sequence>
<dbReference type="Gene3D" id="3.40.50.1000">
    <property type="entry name" value="HAD superfamily/HAD-like"/>
    <property type="match status" value="1"/>
</dbReference>
<dbReference type="Pfam" id="PF00122">
    <property type="entry name" value="E1-E2_ATPase"/>
    <property type="match status" value="1"/>
</dbReference>
<dbReference type="InterPro" id="IPR018303">
    <property type="entry name" value="ATPase_P-typ_P_site"/>
</dbReference>
<feature type="transmembrane region" description="Helical" evidence="14">
    <location>
        <begin position="661"/>
        <end position="682"/>
    </location>
</feature>
<dbReference type="FunFam" id="3.40.50.1000:FF:000028">
    <property type="entry name" value="Calcium-transporting P-type ATPase, putative"/>
    <property type="match status" value="1"/>
</dbReference>
<dbReference type="GO" id="GO:0005886">
    <property type="term" value="C:plasma membrane"/>
    <property type="evidence" value="ECO:0007669"/>
    <property type="project" value="UniProtKB-SubCell"/>
</dbReference>
<dbReference type="EC" id="7.2.2.10" evidence="3"/>
<dbReference type="Pfam" id="PF00689">
    <property type="entry name" value="Cation_ATPase_C"/>
    <property type="match status" value="1"/>
</dbReference>
<evidence type="ECO:0000259" key="15">
    <source>
        <dbReference type="SMART" id="SM00831"/>
    </source>
</evidence>
<evidence type="ECO:0000256" key="8">
    <source>
        <dbReference type="ARBA" id="ARBA00022741"/>
    </source>
</evidence>
<organism evidence="16 17">
    <name type="scientific">Candidatus Caccousia avicola</name>
    <dbReference type="NCBI Taxonomy" id="2840721"/>
    <lineage>
        <taxon>Bacteria</taxon>
        <taxon>Bacillati</taxon>
        <taxon>Bacillota</taxon>
        <taxon>Clostridia</taxon>
        <taxon>Eubacteriales</taxon>
        <taxon>Oscillospiraceae</taxon>
        <taxon>Oscillospiraceae incertae sedis</taxon>
        <taxon>Candidatus Caccousia</taxon>
    </lineage>
</organism>
<dbReference type="InterPro" id="IPR001757">
    <property type="entry name" value="P_typ_ATPase"/>
</dbReference>
<dbReference type="InterPro" id="IPR004014">
    <property type="entry name" value="ATPase_P-typ_cation-transptr_N"/>
</dbReference>
<feature type="transmembrane region" description="Helical" evidence="14">
    <location>
        <begin position="806"/>
        <end position="825"/>
    </location>
</feature>
<dbReference type="InterPro" id="IPR023299">
    <property type="entry name" value="ATPase_P-typ_cyto_dom_N"/>
</dbReference>
<dbReference type="Proteomes" id="UP000824242">
    <property type="component" value="Unassembled WGS sequence"/>
</dbReference>
<keyword evidence="5" id="KW-0406">Ion transport</keyword>
<dbReference type="Gene3D" id="3.40.1110.10">
    <property type="entry name" value="Calcium-transporting ATPase, cytoplasmic domain N"/>
    <property type="match status" value="1"/>
</dbReference>
<dbReference type="InterPro" id="IPR036412">
    <property type="entry name" value="HAD-like_sf"/>
</dbReference>
<dbReference type="InterPro" id="IPR059000">
    <property type="entry name" value="ATPase_P-type_domA"/>
</dbReference>
<comment type="catalytic activity">
    <reaction evidence="13">
        <text>Ca(2+)(in) + ATP + H2O = Ca(2+)(out) + ADP + phosphate + H(+)</text>
        <dbReference type="Rhea" id="RHEA:18105"/>
        <dbReference type="ChEBI" id="CHEBI:15377"/>
        <dbReference type="ChEBI" id="CHEBI:15378"/>
        <dbReference type="ChEBI" id="CHEBI:29108"/>
        <dbReference type="ChEBI" id="CHEBI:30616"/>
        <dbReference type="ChEBI" id="CHEBI:43474"/>
        <dbReference type="ChEBI" id="CHEBI:456216"/>
        <dbReference type="EC" id="7.2.2.10"/>
    </reaction>
</comment>
<reference evidence="16" key="2">
    <citation type="journal article" date="2021" name="PeerJ">
        <title>Extensive microbial diversity within the chicken gut microbiome revealed by metagenomics and culture.</title>
        <authorList>
            <person name="Gilroy R."/>
            <person name="Ravi A."/>
            <person name="Getino M."/>
            <person name="Pursley I."/>
            <person name="Horton D.L."/>
            <person name="Alikhan N.F."/>
            <person name="Baker D."/>
            <person name="Gharbi K."/>
            <person name="Hall N."/>
            <person name="Watson M."/>
            <person name="Adriaenssens E.M."/>
            <person name="Foster-Nyarko E."/>
            <person name="Jarju S."/>
            <person name="Secka A."/>
            <person name="Antonio M."/>
            <person name="Oren A."/>
            <person name="Chaudhuri R.R."/>
            <person name="La Ragione R."/>
            <person name="Hildebrand F."/>
            <person name="Pallen M.J."/>
        </authorList>
    </citation>
    <scope>NUCLEOTIDE SEQUENCE</scope>
    <source>
        <strain evidence="16">ChiSxjej1B13-7958</strain>
    </source>
</reference>
<dbReference type="GO" id="GO:0140352">
    <property type="term" value="P:export from cell"/>
    <property type="evidence" value="ECO:0007669"/>
    <property type="project" value="UniProtKB-ARBA"/>
</dbReference>
<dbReference type="InterPro" id="IPR008250">
    <property type="entry name" value="ATPase_P-typ_transduc_dom_A_sf"/>
</dbReference>
<dbReference type="InterPro" id="IPR023214">
    <property type="entry name" value="HAD_sf"/>
</dbReference>
<keyword evidence="5" id="KW-0106">Calcium</keyword>
<keyword evidence="11 14" id="KW-1133">Transmembrane helix</keyword>
<dbReference type="Gene3D" id="2.70.150.10">
    <property type="entry name" value="Calcium-transporting ATPase, cytoplasmic transduction domain A"/>
    <property type="match status" value="1"/>
</dbReference>
<evidence type="ECO:0000256" key="10">
    <source>
        <dbReference type="ARBA" id="ARBA00022967"/>
    </source>
</evidence>
<keyword evidence="7" id="KW-0479">Metal-binding</keyword>
<dbReference type="InterPro" id="IPR006068">
    <property type="entry name" value="ATPase_P-typ_cation-transptr_C"/>
</dbReference>
<dbReference type="FunFam" id="3.40.50.1000:FF:000001">
    <property type="entry name" value="Phospholipid-transporting ATPase IC"/>
    <property type="match status" value="1"/>
</dbReference>
<gene>
    <name evidence="16" type="ORF">IAB89_11790</name>
</gene>
<dbReference type="InterPro" id="IPR023298">
    <property type="entry name" value="ATPase_P-typ_TM_dom_sf"/>
</dbReference>
<keyword evidence="9" id="KW-0067">ATP-binding</keyword>
<dbReference type="PRINTS" id="PR00120">
    <property type="entry name" value="HATPASE"/>
</dbReference>
<dbReference type="EMBL" id="DVGZ01000129">
    <property type="protein sequence ID" value="HIR48312.1"/>
    <property type="molecule type" value="Genomic_DNA"/>
</dbReference>
<dbReference type="SUPFAM" id="SSF81653">
    <property type="entry name" value="Calcium ATPase, transduction domain A"/>
    <property type="match status" value="1"/>
</dbReference>
<evidence type="ECO:0000256" key="6">
    <source>
        <dbReference type="ARBA" id="ARBA00022692"/>
    </source>
</evidence>
<feature type="domain" description="Cation-transporting P-type ATPase N-terminal" evidence="15">
    <location>
        <begin position="8"/>
        <end position="82"/>
    </location>
</feature>
<evidence type="ECO:0000256" key="14">
    <source>
        <dbReference type="SAM" id="Phobius"/>
    </source>
</evidence>
<evidence type="ECO:0000256" key="1">
    <source>
        <dbReference type="ARBA" id="ARBA00004651"/>
    </source>
</evidence>
<keyword evidence="5" id="KW-0813">Transport</keyword>
<evidence type="ECO:0000256" key="4">
    <source>
        <dbReference type="ARBA" id="ARBA00022475"/>
    </source>
</evidence>
<protein>
    <recommendedName>
        <fullName evidence="3">P-type Ca(2+) transporter</fullName>
        <ecNumber evidence="3">7.2.2.10</ecNumber>
    </recommendedName>
</protein>
<dbReference type="InterPro" id="IPR044492">
    <property type="entry name" value="P_typ_ATPase_HD_dom"/>
</dbReference>
<dbReference type="Pfam" id="PF00690">
    <property type="entry name" value="Cation_ATPase_N"/>
    <property type="match status" value="1"/>
</dbReference>
<comment type="caution">
    <text evidence="16">The sequence shown here is derived from an EMBL/GenBank/DDBJ whole genome shotgun (WGS) entry which is preliminary data.</text>
</comment>
<dbReference type="Pfam" id="PF13246">
    <property type="entry name" value="Cation_ATPase"/>
    <property type="match status" value="1"/>
</dbReference>
<keyword evidence="8" id="KW-0547">Nucleotide-binding</keyword>
<keyword evidence="12 14" id="KW-0472">Membrane</keyword>
<keyword evidence="4" id="KW-1003">Cell membrane</keyword>
<keyword evidence="10" id="KW-1278">Translocase</keyword>
<dbReference type="SFLD" id="SFLDF00027">
    <property type="entry name" value="p-type_atpase"/>
    <property type="match status" value="1"/>
</dbReference>
<evidence type="ECO:0000256" key="9">
    <source>
        <dbReference type="ARBA" id="ARBA00022840"/>
    </source>
</evidence>
<proteinExistence type="inferred from homology"/>
<accession>A0A9D1APE0</accession>
<dbReference type="Gene3D" id="1.20.1110.10">
    <property type="entry name" value="Calcium-transporting ATPase, transmembrane domain"/>
    <property type="match status" value="1"/>
</dbReference>
<dbReference type="SFLD" id="SFLDS00003">
    <property type="entry name" value="Haloacid_Dehalogenase"/>
    <property type="match status" value="1"/>
</dbReference>
<dbReference type="GO" id="GO:0046872">
    <property type="term" value="F:metal ion binding"/>
    <property type="evidence" value="ECO:0007669"/>
    <property type="project" value="UniProtKB-KW"/>
</dbReference>
<dbReference type="SUPFAM" id="SSF56784">
    <property type="entry name" value="HAD-like"/>
    <property type="match status" value="1"/>
</dbReference>
<feature type="transmembrane region" description="Helical" evidence="14">
    <location>
        <begin position="89"/>
        <end position="108"/>
    </location>
</feature>
<evidence type="ECO:0000256" key="11">
    <source>
        <dbReference type="ARBA" id="ARBA00022989"/>
    </source>
</evidence>
<dbReference type="GO" id="GO:0005524">
    <property type="term" value="F:ATP binding"/>
    <property type="evidence" value="ECO:0007669"/>
    <property type="project" value="UniProtKB-KW"/>
</dbReference>
<keyword evidence="6 14" id="KW-0812">Transmembrane</keyword>
<reference evidence="16" key="1">
    <citation type="submission" date="2020-10" db="EMBL/GenBank/DDBJ databases">
        <authorList>
            <person name="Gilroy R."/>
        </authorList>
    </citation>
    <scope>NUCLEOTIDE SEQUENCE</scope>
    <source>
        <strain evidence="16">ChiSxjej1B13-7958</strain>
    </source>
</reference>
<feature type="transmembrane region" description="Helical" evidence="14">
    <location>
        <begin position="831"/>
        <end position="851"/>
    </location>
</feature>
<feature type="transmembrane region" description="Helical" evidence="14">
    <location>
        <begin position="256"/>
        <end position="274"/>
    </location>
</feature>
<dbReference type="FunFam" id="2.70.150.10:FF:000016">
    <property type="entry name" value="Calcium-transporting P-type ATPase putative"/>
    <property type="match status" value="1"/>
</dbReference>
<dbReference type="PANTHER" id="PTHR42861">
    <property type="entry name" value="CALCIUM-TRANSPORTING ATPASE"/>
    <property type="match status" value="1"/>
</dbReference>
<dbReference type="GO" id="GO:0016887">
    <property type="term" value="F:ATP hydrolysis activity"/>
    <property type="evidence" value="ECO:0007669"/>
    <property type="project" value="InterPro"/>
</dbReference>
<evidence type="ECO:0000256" key="12">
    <source>
        <dbReference type="ARBA" id="ARBA00023136"/>
    </source>
</evidence>
<feature type="transmembrane region" description="Helical" evidence="14">
    <location>
        <begin position="733"/>
        <end position="755"/>
    </location>
</feature>
<dbReference type="PRINTS" id="PR00119">
    <property type="entry name" value="CATATPASE"/>
</dbReference>
<dbReference type="NCBIfam" id="TIGR01494">
    <property type="entry name" value="ATPase_P-type"/>
    <property type="match status" value="3"/>
</dbReference>
<feature type="transmembrane region" description="Helical" evidence="14">
    <location>
        <begin position="58"/>
        <end position="83"/>
    </location>
</feature>
<dbReference type="GO" id="GO:0005388">
    <property type="term" value="F:P-type calcium transporter activity"/>
    <property type="evidence" value="ECO:0007669"/>
    <property type="project" value="UniProtKB-EC"/>
</dbReference>
<keyword evidence="5" id="KW-0109">Calcium transport</keyword>
<dbReference type="AlphaFoldDB" id="A0A9D1APE0"/>
<name>A0A9D1APE0_9FIRM</name>
<comment type="similarity">
    <text evidence="2">Belongs to the cation transport ATPase (P-type) (TC 3.A.3) family. Type IIA subfamily.</text>
</comment>
<dbReference type="SUPFAM" id="SSF81665">
    <property type="entry name" value="Calcium ATPase, transmembrane domain M"/>
    <property type="match status" value="1"/>
</dbReference>
<evidence type="ECO:0000313" key="17">
    <source>
        <dbReference type="Proteomes" id="UP000824242"/>
    </source>
</evidence>
<dbReference type="SMART" id="SM00831">
    <property type="entry name" value="Cation_ATPase_N"/>
    <property type="match status" value="1"/>
</dbReference>
<evidence type="ECO:0000256" key="7">
    <source>
        <dbReference type="ARBA" id="ARBA00022723"/>
    </source>
</evidence>